<dbReference type="Pfam" id="PF13672">
    <property type="entry name" value="PP2C_2"/>
    <property type="match status" value="1"/>
</dbReference>
<dbReference type="Gene3D" id="3.60.40.10">
    <property type="entry name" value="PPM-type phosphatase domain"/>
    <property type="match status" value="1"/>
</dbReference>
<keyword evidence="4" id="KW-1185">Reference proteome</keyword>
<dbReference type="RefSeq" id="WP_136560977.1">
    <property type="nucleotide sequence ID" value="NZ_BAABLS010000002.1"/>
</dbReference>
<dbReference type="InterPro" id="IPR001932">
    <property type="entry name" value="PPM-type_phosphatase-like_dom"/>
</dbReference>
<protein>
    <submittedName>
        <fullName evidence="3">Protein phosphatase 2C domain-containing protein</fullName>
    </submittedName>
</protein>
<proteinExistence type="predicted"/>
<dbReference type="EMBL" id="STGW01000001">
    <property type="protein sequence ID" value="THV18262.1"/>
    <property type="molecule type" value="Genomic_DNA"/>
</dbReference>
<evidence type="ECO:0000313" key="4">
    <source>
        <dbReference type="Proteomes" id="UP000307087"/>
    </source>
</evidence>
<organism evidence="3 4">
    <name type="scientific">Nocardioides caeni</name>
    <dbReference type="NCBI Taxonomy" id="574700"/>
    <lineage>
        <taxon>Bacteria</taxon>
        <taxon>Bacillati</taxon>
        <taxon>Actinomycetota</taxon>
        <taxon>Actinomycetes</taxon>
        <taxon>Propionibacteriales</taxon>
        <taxon>Nocardioidaceae</taxon>
        <taxon>Nocardioides</taxon>
    </lineage>
</organism>
<dbReference type="OrthoDB" id="4051696at2"/>
<dbReference type="InterPro" id="IPR036457">
    <property type="entry name" value="PPM-type-like_dom_sf"/>
</dbReference>
<feature type="compositionally biased region" description="Acidic residues" evidence="1">
    <location>
        <begin position="325"/>
        <end position="339"/>
    </location>
</feature>
<evidence type="ECO:0000313" key="3">
    <source>
        <dbReference type="EMBL" id="THV18262.1"/>
    </source>
</evidence>
<feature type="region of interest" description="Disordered" evidence="1">
    <location>
        <begin position="301"/>
        <end position="355"/>
    </location>
</feature>
<comment type="caution">
    <text evidence="3">The sequence shown here is derived from an EMBL/GenBank/DDBJ whole genome shotgun (WGS) entry which is preliminary data.</text>
</comment>
<feature type="domain" description="PPM-type phosphatase" evidence="2">
    <location>
        <begin position="25"/>
        <end position="276"/>
    </location>
</feature>
<evidence type="ECO:0000259" key="2">
    <source>
        <dbReference type="Pfam" id="PF13672"/>
    </source>
</evidence>
<dbReference type="SUPFAM" id="SSF81606">
    <property type="entry name" value="PP2C-like"/>
    <property type="match status" value="1"/>
</dbReference>
<sequence>MTTRPPGDRPGRTPATWTALSASTIGSVHVRDELPLQDAVLTWTDPSTGRAVMAVADGHGHKLHFRSDTGAALAVISAVEELRRTLPRLADLAPGAGTGEVATDEARVQAVHALLRETGSALVATWTEKVGHHLAAHPYSATEVESGAADDRLRAYGATILATAAVGDLMVFLQIGDGDSVVVSSDGEAARPLPEDPDLDGLHTTSLCQADPVAALRVAALDARGDRVALAFLCSDGFSRPRVDADGWWRETGQQLLDFSRQRGLTWVKEQLPDWLAEPARVGGDDTTMALLIRSDVTGISRPDLADTIPTPDTTPRAPQPDQPDAPDEWSATDEEPFDLDAAPDTVPTPAPGSG</sequence>
<evidence type="ECO:0000256" key="1">
    <source>
        <dbReference type="SAM" id="MobiDB-lite"/>
    </source>
</evidence>
<gene>
    <name evidence="3" type="ORF">E9934_01065</name>
</gene>
<name>A0A4S8NPZ0_9ACTN</name>
<reference evidence="3 4" key="1">
    <citation type="journal article" date="2009" name="Int. J. Syst. Evol. Microbiol.">
        <title>Nocardioides caeni sp. nov., isolated from wastewater.</title>
        <authorList>
            <person name="Yoon J.H."/>
            <person name="Kang S.J."/>
            <person name="Park S."/>
            <person name="Kim W."/>
            <person name="Oh T.K."/>
        </authorList>
    </citation>
    <scope>NUCLEOTIDE SEQUENCE [LARGE SCALE GENOMIC DNA]</scope>
    <source>
        <strain evidence="3 4">DSM 23134</strain>
    </source>
</reference>
<accession>A0A4S8NPZ0</accession>
<dbReference type="AlphaFoldDB" id="A0A4S8NPZ0"/>
<dbReference type="Proteomes" id="UP000307087">
    <property type="component" value="Unassembled WGS sequence"/>
</dbReference>